<reference evidence="2" key="1">
    <citation type="submission" date="2021-01" db="EMBL/GenBank/DDBJ databases">
        <authorList>
            <person name="Corre E."/>
            <person name="Pelletier E."/>
            <person name="Niang G."/>
            <person name="Scheremetjew M."/>
            <person name="Finn R."/>
            <person name="Kale V."/>
            <person name="Holt S."/>
            <person name="Cochrane G."/>
            <person name="Meng A."/>
            <person name="Brown T."/>
            <person name="Cohen L."/>
        </authorList>
    </citation>
    <scope>NUCLEOTIDE SEQUENCE</scope>
    <source>
        <strain evidence="2">CCMP2222</strain>
    </source>
</reference>
<gene>
    <name evidence="2" type="ORF">AAND1436_LOCUS11986</name>
</gene>
<dbReference type="AlphaFoldDB" id="A0A7S2FKN3"/>
<accession>A0A7S2FKN3</accession>
<protein>
    <submittedName>
        <fullName evidence="2">Uncharacterized protein</fullName>
    </submittedName>
</protein>
<proteinExistence type="predicted"/>
<evidence type="ECO:0000313" key="2">
    <source>
        <dbReference type="EMBL" id="CAD9401265.1"/>
    </source>
</evidence>
<organism evidence="2">
    <name type="scientific">Alexandrium andersonii</name>
    <dbReference type="NCBI Taxonomy" id="327968"/>
    <lineage>
        <taxon>Eukaryota</taxon>
        <taxon>Sar</taxon>
        <taxon>Alveolata</taxon>
        <taxon>Dinophyceae</taxon>
        <taxon>Gonyaulacales</taxon>
        <taxon>Pyrocystaceae</taxon>
        <taxon>Alexandrium</taxon>
    </lineage>
</organism>
<feature type="region of interest" description="Disordered" evidence="1">
    <location>
        <begin position="166"/>
        <end position="239"/>
    </location>
</feature>
<name>A0A7S2FKN3_9DINO</name>
<evidence type="ECO:0000256" key="1">
    <source>
        <dbReference type="SAM" id="MobiDB-lite"/>
    </source>
</evidence>
<feature type="compositionally biased region" description="Low complexity" evidence="1">
    <location>
        <begin position="226"/>
        <end position="239"/>
    </location>
</feature>
<dbReference type="EMBL" id="HBGQ01024247">
    <property type="protein sequence ID" value="CAD9401265.1"/>
    <property type="molecule type" value="Transcribed_RNA"/>
</dbReference>
<sequence length="239" mass="26744">MPGNERNESFGCFVSPTAVRTAKNDDIHRLCFMTTTSGAFRGQPPSSAGQMENLEGVLNMGHKSNKYMSYPLKRVPNLGREMCNYSIDFRKKPFRDGELNTWMCSQLREHGNSGSTFTASLPSSKTQYAADFIGRDSDTMRKARQKSQEPPHRHCDTGRLLVTKSFSQSTHGAPSPEVNSKGQLMRPSHSLVNPKSHWEDAMRTTYSGDFMKRTTKADGRHRRRPSSSCSEPSLLSTTA</sequence>
<feature type="compositionally biased region" description="Polar residues" evidence="1">
    <location>
        <begin position="166"/>
        <end position="182"/>
    </location>
</feature>